<reference evidence="6" key="1">
    <citation type="submission" date="2022-06" db="EMBL/GenBank/DDBJ databases">
        <title>Genomic Encyclopedia of Archaeal and Bacterial Type Strains, Phase II (KMG-II): from individual species to whole genera.</title>
        <authorList>
            <person name="Goeker M."/>
        </authorList>
    </citation>
    <scope>NUCLEOTIDE SEQUENCE</scope>
    <source>
        <strain evidence="6">DSM 43935</strain>
    </source>
</reference>
<dbReference type="InterPro" id="IPR050109">
    <property type="entry name" value="HTH-type_TetR-like_transc_reg"/>
</dbReference>
<dbReference type="PANTHER" id="PTHR30055">
    <property type="entry name" value="HTH-TYPE TRANSCRIPTIONAL REGULATOR RUTR"/>
    <property type="match status" value="1"/>
</dbReference>
<keyword evidence="7" id="KW-1185">Reference proteome</keyword>
<evidence type="ECO:0000256" key="1">
    <source>
        <dbReference type="ARBA" id="ARBA00023015"/>
    </source>
</evidence>
<dbReference type="PROSITE" id="PS50977">
    <property type="entry name" value="HTH_TETR_2"/>
    <property type="match status" value="1"/>
</dbReference>
<gene>
    <name evidence="6" type="ORF">LX83_002830</name>
</gene>
<dbReference type="InterPro" id="IPR009057">
    <property type="entry name" value="Homeodomain-like_sf"/>
</dbReference>
<evidence type="ECO:0000259" key="5">
    <source>
        <dbReference type="PROSITE" id="PS50977"/>
    </source>
</evidence>
<name>A0AAE3GCV8_9PSEU</name>
<evidence type="ECO:0000313" key="7">
    <source>
        <dbReference type="Proteomes" id="UP001206128"/>
    </source>
</evidence>
<dbReference type="InterPro" id="IPR001647">
    <property type="entry name" value="HTH_TetR"/>
</dbReference>
<dbReference type="PANTHER" id="PTHR30055:SF151">
    <property type="entry name" value="TRANSCRIPTIONAL REGULATORY PROTEIN"/>
    <property type="match status" value="1"/>
</dbReference>
<keyword evidence="1" id="KW-0805">Transcription regulation</keyword>
<proteinExistence type="predicted"/>
<dbReference type="Pfam" id="PF02909">
    <property type="entry name" value="TetR_C_1"/>
    <property type="match status" value="1"/>
</dbReference>
<keyword evidence="2 4" id="KW-0238">DNA-binding</keyword>
<dbReference type="RefSeq" id="WP_253771387.1">
    <property type="nucleotide sequence ID" value="NZ_JAMTCK010000006.1"/>
</dbReference>
<dbReference type="InterPro" id="IPR004111">
    <property type="entry name" value="Repressor_TetR_C"/>
</dbReference>
<accession>A0AAE3GCV8</accession>
<organism evidence="6 7">
    <name type="scientific">Goodfellowiella coeruleoviolacea</name>
    <dbReference type="NCBI Taxonomy" id="334858"/>
    <lineage>
        <taxon>Bacteria</taxon>
        <taxon>Bacillati</taxon>
        <taxon>Actinomycetota</taxon>
        <taxon>Actinomycetes</taxon>
        <taxon>Pseudonocardiales</taxon>
        <taxon>Pseudonocardiaceae</taxon>
        <taxon>Goodfellowiella</taxon>
    </lineage>
</organism>
<sequence>MATSGDSQANAVALLWEQPGAPRRGPRPTLTLDAIARAGIAIADADGLAAVTMQRVAAALDVTKMALYRYVPGKDELVALMTDTALGEPPRPGEFSPGDWRAQLDGLAHWLFEQFWAHPWALEATVGARAIGPNELTWLEHVVAALAGSGLRGGEVLDVAATLAGHVRTVAQQGRALAGDGGAEQHLGLAYTALVSGREDRFPALAALLADATEHADGQDQALDFGLNRILDGIALLIDARTQQPPAQQG</sequence>
<protein>
    <submittedName>
        <fullName evidence="6">Transcriptional regulator, TetR family</fullName>
    </submittedName>
</protein>
<evidence type="ECO:0000256" key="4">
    <source>
        <dbReference type="PROSITE-ProRule" id="PRU00335"/>
    </source>
</evidence>
<dbReference type="AlphaFoldDB" id="A0AAE3GCV8"/>
<evidence type="ECO:0000256" key="3">
    <source>
        <dbReference type="ARBA" id="ARBA00023163"/>
    </source>
</evidence>
<dbReference type="EMBL" id="JAMTCK010000006">
    <property type="protein sequence ID" value="MCP2165971.1"/>
    <property type="molecule type" value="Genomic_DNA"/>
</dbReference>
<evidence type="ECO:0000256" key="2">
    <source>
        <dbReference type="ARBA" id="ARBA00023125"/>
    </source>
</evidence>
<dbReference type="Pfam" id="PF00440">
    <property type="entry name" value="TetR_N"/>
    <property type="match status" value="1"/>
</dbReference>
<dbReference type="InterPro" id="IPR036271">
    <property type="entry name" value="Tet_transcr_reg_TetR-rel_C_sf"/>
</dbReference>
<dbReference type="GO" id="GO:0000976">
    <property type="term" value="F:transcription cis-regulatory region binding"/>
    <property type="evidence" value="ECO:0007669"/>
    <property type="project" value="TreeGrafter"/>
</dbReference>
<comment type="caution">
    <text evidence="6">The sequence shown here is derived from an EMBL/GenBank/DDBJ whole genome shotgun (WGS) entry which is preliminary data.</text>
</comment>
<dbReference type="SUPFAM" id="SSF48498">
    <property type="entry name" value="Tetracyclin repressor-like, C-terminal domain"/>
    <property type="match status" value="1"/>
</dbReference>
<dbReference type="GO" id="GO:0045892">
    <property type="term" value="P:negative regulation of DNA-templated transcription"/>
    <property type="evidence" value="ECO:0007669"/>
    <property type="project" value="InterPro"/>
</dbReference>
<feature type="domain" description="HTH tetR-type" evidence="5">
    <location>
        <begin position="29"/>
        <end position="89"/>
    </location>
</feature>
<dbReference type="Proteomes" id="UP001206128">
    <property type="component" value="Unassembled WGS sequence"/>
</dbReference>
<keyword evidence="3" id="KW-0804">Transcription</keyword>
<evidence type="ECO:0000313" key="6">
    <source>
        <dbReference type="EMBL" id="MCP2165971.1"/>
    </source>
</evidence>
<dbReference type="Gene3D" id="1.10.357.10">
    <property type="entry name" value="Tetracycline Repressor, domain 2"/>
    <property type="match status" value="1"/>
</dbReference>
<dbReference type="GO" id="GO:0003700">
    <property type="term" value="F:DNA-binding transcription factor activity"/>
    <property type="evidence" value="ECO:0007669"/>
    <property type="project" value="TreeGrafter"/>
</dbReference>
<dbReference type="SUPFAM" id="SSF46689">
    <property type="entry name" value="Homeodomain-like"/>
    <property type="match status" value="1"/>
</dbReference>
<feature type="DNA-binding region" description="H-T-H motif" evidence="4">
    <location>
        <begin position="52"/>
        <end position="71"/>
    </location>
</feature>